<dbReference type="PATRIC" id="fig|1276220.3.peg.676"/>
<dbReference type="GO" id="GO:0016887">
    <property type="term" value="F:ATP hydrolysis activity"/>
    <property type="evidence" value="ECO:0007669"/>
    <property type="project" value="InterPro"/>
</dbReference>
<keyword evidence="3 5" id="KW-0067">ATP-binding</keyword>
<dbReference type="KEGG" id="stai:STAIW_v1c06630"/>
<name>S5LXE4_9MOLU</name>
<dbReference type="SMART" id="SM00382">
    <property type="entry name" value="AAA"/>
    <property type="match status" value="1"/>
</dbReference>
<keyword evidence="2" id="KW-0547">Nucleotide-binding</keyword>
<dbReference type="Proteomes" id="UP000014984">
    <property type="component" value="Chromosome"/>
</dbReference>
<dbReference type="OrthoDB" id="9778547at2"/>
<dbReference type="STRING" id="1276220.STAIW_v1c06630"/>
<keyword evidence="6" id="KW-1185">Reference proteome</keyword>
<organism evidence="5 6">
    <name type="scientific">Spiroplasma taiwanense CT-1</name>
    <dbReference type="NCBI Taxonomy" id="1276220"/>
    <lineage>
        <taxon>Bacteria</taxon>
        <taxon>Bacillati</taxon>
        <taxon>Mycoplasmatota</taxon>
        <taxon>Mollicutes</taxon>
        <taxon>Entomoplasmatales</taxon>
        <taxon>Spiroplasmataceae</taxon>
        <taxon>Spiroplasma</taxon>
    </lineage>
</organism>
<dbReference type="InterPro" id="IPR003593">
    <property type="entry name" value="AAA+_ATPase"/>
</dbReference>
<dbReference type="Gene3D" id="3.40.50.300">
    <property type="entry name" value="P-loop containing nucleotide triphosphate hydrolases"/>
    <property type="match status" value="1"/>
</dbReference>
<dbReference type="EMBL" id="CP005074">
    <property type="protein sequence ID" value="AGR41281.1"/>
    <property type="molecule type" value="Genomic_DNA"/>
</dbReference>
<evidence type="ECO:0000259" key="4">
    <source>
        <dbReference type="PROSITE" id="PS50893"/>
    </source>
</evidence>
<dbReference type="AlphaFoldDB" id="S5LXE4"/>
<keyword evidence="1" id="KW-0813">Transport</keyword>
<dbReference type="PANTHER" id="PTHR42939:SF1">
    <property type="entry name" value="ABC TRANSPORTER ATP-BINDING PROTEIN ALBC-RELATED"/>
    <property type="match status" value="1"/>
</dbReference>
<proteinExistence type="predicted"/>
<dbReference type="GO" id="GO:0005524">
    <property type="term" value="F:ATP binding"/>
    <property type="evidence" value="ECO:0007669"/>
    <property type="project" value="UniProtKB-KW"/>
</dbReference>
<protein>
    <submittedName>
        <fullName evidence="5">ABC transporter ATP-binding protein</fullName>
    </submittedName>
</protein>
<dbReference type="Pfam" id="PF00005">
    <property type="entry name" value="ABC_tran"/>
    <property type="match status" value="1"/>
</dbReference>
<dbReference type="PROSITE" id="PS50893">
    <property type="entry name" value="ABC_TRANSPORTER_2"/>
    <property type="match status" value="1"/>
</dbReference>
<evidence type="ECO:0000256" key="3">
    <source>
        <dbReference type="ARBA" id="ARBA00022840"/>
    </source>
</evidence>
<evidence type="ECO:0000313" key="5">
    <source>
        <dbReference type="EMBL" id="AGR41281.1"/>
    </source>
</evidence>
<dbReference type="SUPFAM" id="SSF52540">
    <property type="entry name" value="P-loop containing nucleoside triphosphate hydrolases"/>
    <property type="match status" value="1"/>
</dbReference>
<evidence type="ECO:0000313" key="6">
    <source>
        <dbReference type="Proteomes" id="UP000014984"/>
    </source>
</evidence>
<dbReference type="PROSITE" id="PS00211">
    <property type="entry name" value="ABC_TRANSPORTER_1"/>
    <property type="match status" value="1"/>
</dbReference>
<reference evidence="5 6" key="1">
    <citation type="journal article" date="2013" name="Genome Biol. Evol.">
        <title>Comparison of metabolic capacities and inference of gene content evolution in mosquito-associated Spiroplasma diminutum and S. taiwanense.</title>
        <authorList>
            <person name="Lo W.S."/>
            <person name="Ku C."/>
            <person name="Chen L.L."/>
            <person name="Chang T.H."/>
            <person name="Kuo C.H."/>
        </authorList>
    </citation>
    <scope>NUCLEOTIDE SEQUENCE [LARGE SCALE GENOMIC DNA]</scope>
    <source>
        <strain evidence="5">CT-1</strain>
    </source>
</reference>
<gene>
    <name evidence="5" type="ORF">STAIW_v1c06630</name>
</gene>
<evidence type="ECO:0000256" key="2">
    <source>
        <dbReference type="ARBA" id="ARBA00022741"/>
    </source>
</evidence>
<sequence>MIKIREVSKIINNKIINENININVKKSNIYGILGPNGAGKTTLIRQIMDFIKPTEGEIKLNEIISWNNSKLIMEETEYVAGEIILFDEMTGEKYLNFMKQYKKINENQYIEELILKFDLKDILKIKVKKMSKGQKQKIAIIAALMNKPKILILDEPTSGLDPLMQNVFNEVIQDLVKLGTAVLLCSHIFEEVAKLFNFVGFLKYGKIIKKIEINNKNVNQLEQDFLSLYK</sequence>
<dbReference type="InterPro" id="IPR027417">
    <property type="entry name" value="P-loop_NTPase"/>
</dbReference>
<feature type="domain" description="ABC transporter" evidence="4">
    <location>
        <begin position="2"/>
        <end position="229"/>
    </location>
</feature>
<dbReference type="PANTHER" id="PTHR42939">
    <property type="entry name" value="ABC TRANSPORTER ATP-BINDING PROTEIN ALBC-RELATED"/>
    <property type="match status" value="1"/>
</dbReference>
<evidence type="ECO:0000256" key="1">
    <source>
        <dbReference type="ARBA" id="ARBA00022448"/>
    </source>
</evidence>
<dbReference type="HOGENOM" id="CLU_000604_1_2_14"/>
<dbReference type="InterPro" id="IPR003439">
    <property type="entry name" value="ABC_transporter-like_ATP-bd"/>
</dbReference>
<dbReference type="eggNOG" id="COG1131">
    <property type="taxonomic scope" value="Bacteria"/>
</dbReference>
<dbReference type="InterPro" id="IPR017871">
    <property type="entry name" value="ABC_transporter-like_CS"/>
</dbReference>
<accession>S5LXE4</accession>
<dbReference type="CDD" id="cd03230">
    <property type="entry name" value="ABC_DR_subfamily_A"/>
    <property type="match status" value="1"/>
</dbReference>
<dbReference type="InterPro" id="IPR051782">
    <property type="entry name" value="ABC_Transporter_VariousFunc"/>
</dbReference>
<dbReference type="RefSeq" id="WP_020834420.1">
    <property type="nucleotide sequence ID" value="NC_021846.1"/>
</dbReference>